<protein>
    <submittedName>
        <fullName evidence="2">Uncharacterized protein</fullName>
    </submittedName>
</protein>
<keyword evidence="3" id="KW-1185">Reference proteome</keyword>
<comment type="caution">
    <text evidence="2">The sequence shown here is derived from an EMBL/GenBank/DDBJ whole genome shotgun (WGS) entry which is preliminary data.</text>
</comment>
<reference evidence="2 3" key="1">
    <citation type="journal article" date="2023" name="bioRxiv">
        <title>High-quality genome assemblies of four members of thePodospora anserinaspecies complex.</title>
        <authorList>
            <person name="Ament-Velasquez S.L."/>
            <person name="Vogan A.A."/>
            <person name="Wallerman O."/>
            <person name="Hartmann F."/>
            <person name="Gautier V."/>
            <person name="Silar P."/>
            <person name="Giraud T."/>
            <person name="Johannesson H."/>
        </authorList>
    </citation>
    <scope>NUCLEOTIDE SEQUENCE [LARGE SCALE GENOMIC DNA]</scope>
    <source>
        <strain evidence="2 3">CBS 415.72m</strain>
    </source>
</reference>
<accession>A0ABR0GYM9</accession>
<gene>
    <name evidence="2" type="ORF">QC762_121473</name>
</gene>
<evidence type="ECO:0000313" key="2">
    <source>
        <dbReference type="EMBL" id="KAK4660714.1"/>
    </source>
</evidence>
<dbReference type="Proteomes" id="UP001323405">
    <property type="component" value="Unassembled WGS sequence"/>
</dbReference>
<dbReference type="RefSeq" id="XP_062749684.1">
    <property type="nucleotide sequence ID" value="XM_062886583.1"/>
</dbReference>
<name>A0ABR0GYM9_9PEZI</name>
<evidence type="ECO:0000256" key="1">
    <source>
        <dbReference type="SAM" id="MobiDB-lite"/>
    </source>
</evidence>
<organism evidence="2 3">
    <name type="scientific">Podospora pseudocomata</name>
    <dbReference type="NCBI Taxonomy" id="2093779"/>
    <lineage>
        <taxon>Eukaryota</taxon>
        <taxon>Fungi</taxon>
        <taxon>Dikarya</taxon>
        <taxon>Ascomycota</taxon>
        <taxon>Pezizomycotina</taxon>
        <taxon>Sordariomycetes</taxon>
        <taxon>Sordariomycetidae</taxon>
        <taxon>Sordariales</taxon>
        <taxon>Podosporaceae</taxon>
        <taxon>Podospora</taxon>
    </lineage>
</organism>
<dbReference type="EMBL" id="JAFFHA010000001">
    <property type="protein sequence ID" value="KAK4660714.1"/>
    <property type="molecule type" value="Genomic_DNA"/>
</dbReference>
<evidence type="ECO:0000313" key="3">
    <source>
        <dbReference type="Proteomes" id="UP001323405"/>
    </source>
</evidence>
<dbReference type="GeneID" id="87906490"/>
<proteinExistence type="predicted"/>
<sequence>MSDTNEPTLICPEPPAKEGEVIIAGRPWRKTETTLFDTEGGQQDSSTPEGAELICPEPPAKEGEVIIAGRPWCKTETTLFDTEGDGKDAVDDVQPTLRCEDTSNIEEGKVIIAGKPWDQSEDMLFDTAGEGGEADTGKQDV</sequence>
<feature type="region of interest" description="Disordered" evidence="1">
    <location>
        <begin position="122"/>
        <end position="141"/>
    </location>
</feature>